<dbReference type="InterPro" id="IPR037923">
    <property type="entry name" value="HTH-like"/>
</dbReference>
<name>A0A3S0C750_9BACL</name>
<organism evidence="5 6">
    <name type="scientific">Paenibacillus whitsoniae</name>
    <dbReference type="NCBI Taxonomy" id="2496558"/>
    <lineage>
        <taxon>Bacteria</taxon>
        <taxon>Bacillati</taxon>
        <taxon>Bacillota</taxon>
        <taxon>Bacilli</taxon>
        <taxon>Bacillales</taxon>
        <taxon>Paenibacillaceae</taxon>
        <taxon>Paenibacillus</taxon>
    </lineage>
</organism>
<keyword evidence="3" id="KW-0804">Transcription</keyword>
<keyword evidence="6" id="KW-1185">Reference proteome</keyword>
<keyword evidence="2" id="KW-0238">DNA-binding</keyword>
<dbReference type="GO" id="GO:0043565">
    <property type="term" value="F:sequence-specific DNA binding"/>
    <property type="evidence" value="ECO:0007669"/>
    <property type="project" value="InterPro"/>
</dbReference>
<dbReference type="SUPFAM" id="SSF46689">
    <property type="entry name" value="Homeodomain-like"/>
    <property type="match status" value="2"/>
</dbReference>
<dbReference type="SUPFAM" id="SSF51215">
    <property type="entry name" value="Regulatory protein AraC"/>
    <property type="match status" value="1"/>
</dbReference>
<comment type="caution">
    <text evidence="5">The sequence shown here is derived from an EMBL/GenBank/DDBJ whole genome shotgun (WGS) entry which is preliminary data.</text>
</comment>
<evidence type="ECO:0000313" key="6">
    <source>
        <dbReference type="Proteomes" id="UP000276128"/>
    </source>
</evidence>
<dbReference type="InterPro" id="IPR003313">
    <property type="entry name" value="AraC-bd"/>
</dbReference>
<dbReference type="PROSITE" id="PS00041">
    <property type="entry name" value="HTH_ARAC_FAMILY_1"/>
    <property type="match status" value="1"/>
</dbReference>
<protein>
    <submittedName>
        <fullName evidence="5">AraC family transcriptional regulator</fullName>
    </submittedName>
</protein>
<dbReference type="PROSITE" id="PS01124">
    <property type="entry name" value="HTH_ARAC_FAMILY_2"/>
    <property type="match status" value="1"/>
</dbReference>
<dbReference type="Proteomes" id="UP000276128">
    <property type="component" value="Unassembled WGS sequence"/>
</dbReference>
<dbReference type="PANTHER" id="PTHR43280:SF28">
    <property type="entry name" value="HTH-TYPE TRANSCRIPTIONAL ACTIVATOR RHAS"/>
    <property type="match status" value="1"/>
</dbReference>
<keyword evidence="1" id="KW-0805">Transcription regulation</keyword>
<dbReference type="OrthoDB" id="9807321at2"/>
<dbReference type="InterPro" id="IPR018062">
    <property type="entry name" value="HTH_AraC-typ_CS"/>
</dbReference>
<proteinExistence type="predicted"/>
<dbReference type="Pfam" id="PF02311">
    <property type="entry name" value="AraC_binding"/>
    <property type="match status" value="1"/>
</dbReference>
<dbReference type="InterPro" id="IPR014710">
    <property type="entry name" value="RmlC-like_jellyroll"/>
</dbReference>
<sequence>MLHCNQDRTHAKRTTVMNKNLVPLNPEETLPYLNLVSFPPYITLAHLFHAPEGWRTPTRSFPQYALQYVVKGTAIYQIEDKTYTTKQGDLLMHQPNELNAIHTISGEPYICISLVFHFGGQAMPFQSWTRGHHEFGNYLNHPLEAMLTQLVSNYKHLEPERQLKSQGLLLQILAELTIPLRYRAHDSSPHANMNKMILVKNYMIEHFQKPMNYERLEGISGLSKNYLISQFKACFGMPPSQYQLRVRIQRAKELALQSGLSVSEIAQEVGYSDVHTFGKMFKKKTGISLSEYVSTLTI</sequence>
<evidence type="ECO:0000256" key="2">
    <source>
        <dbReference type="ARBA" id="ARBA00023125"/>
    </source>
</evidence>
<dbReference type="SMART" id="SM00342">
    <property type="entry name" value="HTH_ARAC"/>
    <property type="match status" value="1"/>
</dbReference>
<evidence type="ECO:0000259" key="4">
    <source>
        <dbReference type="PROSITE" id="PS01124"/>
    </source>
</evidence>
<dbReference type="GO" id="GO:0003700">
    <property type="term" value="F:DNA-binding transcription factor activity"/>
    <property type="evidence" value="ECO:0007669"/>
    <property type="project" value="InterPro"/>
</dbReference>
<dbReference type="Gene3D" id="2.60.120.10">
    <property type="entry name" value="Jelly Rolls"/>
    <property type="match status" value="1"/>
</dbReference>
<dbReference type="Pfam" id="PF12833">
    <property type="entry name" value="HTH_18"/>
    <property type="match status" value="1"/>
</dbReference>
<gene>
    <name evidence="5" type="ORF">EJQ19_26870</name>
</gene>
<evidence type="ECO:0000256" key="3">
    <source>
        <dbReference type="ARBA" id="ARBA00023163"/>
    </source>
</evidence>
<feature type="domain" description="HTH araC/xylS-type" evidence="4">
    <location>
        <begin position="197"/>
        <end position="295"/>
    </location>
</feature>
<dbReference type="PANTHER" id="PTHR43280">
    <property type="entry name" value="ARAC-FAMILY TRANSCRIPTIONAL REGULATOR"/>
    <property type="match status" value="1"/>
</dbReference>
<evidence type="ECO:0000313" key="5">
    <source>
        <dbReference type="EMBL" id="RTE04246.1"/>
    </source>
</evidence>
<dbReference type="AlphaFoldDB" id="A0A3S0C750"/>
<dbReference type="InterPro" id="IPR009057">
    <property type="entry name" value="Homeodomain-like_sf"/>
</dbReference>
<dbReference type="EMBL" id="RXHU01000094">
    <property type="protein sequence ID" value="RTE04246.1"/>
    <property type="molecule type" value="Genomic_DNA"/>
</dbReference>
<accession>A0A3S0C750</accession>
<reference evidence="5 6" key="1">
    <citation type="submission" date="2018-12" db="EMBL/GenBank/DDBJ databases">
        <title>Bacillus ochoae sp. nov., Paenibacillus whitsoniae sp. nov., Paenibacillus spiritus sp. nov. Isolated from the Mars Exploration Rover during spacecraft assembly.</title>
        <authorList>
            <person name="Seuylemezian A."/>
            <person name="Vaishampayan P."/>
        </authorList>
    </citation>
    <scope>NUCLEOTIDE SEQUENCE [LARGE SCALE GENOMIC DNA]</scope>
    <source>
        <strain evidence="5 6">MER 54</strain>
    </source>
</reference>
<dbReference type="Gene3D" id="1.10.10.60">
    <property type="entry name" value="Homeodomain-like"/>
    <property type="match status" value="2"/>
</dbReference>
<evidence type="ECO:0000256" key="1">
    <source>
        <dbReference type="ARBA" id="ARBA00023015"/>
    </source>
</evidence>
<dbReference type="InterPro" id="IPR018060">
    <property type="entry name" value="HTH_AraC"/>
</dbReference>